<sequence>LDYLFLKIYNIDNLIDLTSEKIDLELTISESKKNDINSQLQNTLGVLSLLLSTSPIYEFIVKPTIILLLDSINTLLVHFYKVKIQYRQYDNIITLFGFILTLLILYRILRNILPNLKSLIYNRKKRS</sequence>
<feature type="transmembrane region" description="Helical" evidence="1">
    <location>
        <begin position="92"/>
        <end position="109"/>
    </location>
</feature>
<reference evidence="2" key="1">
    <citation type="submission" date="2023-11" db="EMBL/GenBank/DDBJ databases">
        <title>Antimicrobial resistance in invasive Streptococcus suis isolated in Spain and the associated genetic mechanisms.</title>
        <authorList>
            <person name="Uruen C."/>
            <person name="Arenas J.A."/>
        </authorList>
    </citation>
    <scope>NUCLEOTIDE SEQUENCE</scope>
    <source>
        <strain evidence="2">Ss_70</strain>
    </source>
</reference>
<keyword evidence="1" id="KW-0472">Membrane</keyword>
<evidence type="ECO:0000313" key="3">
    <source>
        <dbReference type="Proteomes" id="UP001270004"/>
    </source>
</evidence>
<dbReference type="Proteomes" id="UP001270004">
    <property type="component" value="Unassembled WGS sequence"/>
</dbReference>
<dbReference type="RefSeq" id="WP_319444485.1">
    <property type="nucleotide sequence ID" value="NZ_JAWWZK010000231.1"/>
</dbReference>
<accession>A0AAW9DK49</accession>
<gene>
    <name evidence="2" type="ORF">SHY70_12065</name>
</gene>
<organism evidence="2 3">
    <name type="scientific">Streptococcus suis</name>
    <dbReference type="NCBI Taxonomy" id="1307"/>
    <lineage>
        <taxon>Bacteria</taxon>
        <taxon>Bacillati</taxon>
        <taxon>Bacillota</taxon>
        <taxon>Bacilli</taxon>
        <taxon>Lactobacillales</taxon>
        <taxon>Streptococcaceae</taxon>
        <taxon>Streptococcus</taxon>
    </lineage>
</organism>
<name>A0AAW9DK49_STRSU</name>
<feature type="non-terminal residue" evidence="2">
    <location>
        <position position="1"/>
    </location>
</feature>
<dbReference type="EMBL" id="JAWWZK010000231">
    <property type="protein sequence ID" value="MDX5038990.1"/>
    <property type="molecule type" value="Genomic_DNA"/>
</dbReference>
<evidence type="ECO:0000313" key="2">
    <source>
        <dbReference type="EMBL" id="MDX5038990.1"/>
    </source>
</evidence>
<comment type="caution">
    <text evidence="2">The sequence shown here is derived from an EMBL/GenBank/DDBJ whole genome shotgun (WGS) entry which is preliminary data.</text>
</comment>
<dbReference type="AlphaFoldDB" id="A0AAW9DK49"/>
<evidence type="ECO:0000256" key="1">
    <source>
        <dbReference type="SAM" id="Phobius"/>
    </source>
</evidence>
<proteinExistence type="predicted"/>
<keyword evidence="1" id="KW-0812">Transmembrane</keyword>
<keyword evidence="1" id="KW-1133">Transmembrane helix</keyword>
<protein>
    <submittedName>
        <fullName evidence="2">Uncharacterized protein</fullName>
    </submittedName>
</protein>